<dbReference type="Proteomes" id="UP001497623">
    <property type="component" value="Unassembled WGS sequence"/>
</dbReference>
<feature type="compositionally biased region" description="Gly residues" evidence="1">
    <location>
        <begin position="1"/>
        <end position="10"/>
    </location>
</feature>
<dbReference type="AlphaFoldDB" id="A0AAV2SEU2"/>
<gene>
    <name evidence="2" type="ORF">MNOR_LOCUS35843</name>
</gene>
<organism evidence="2 3">
    <name type="scientific">Meganyctiphanes norvegica</name>
    <name type="common">Northern krill</name>
    <name type="synonym">Thysanopoda norvegica</name>
    <dbReference type="NCBI Taxonomy" id="48144"/>
    <lineage>
        <taxon>Eukaryota</taxon>
        <taxon>Metazoa</taxon>
        <taxon>Ecdysozoa</taxon>
        <taxon>Arthropoda</taxon>
        <taxon>Crustacea</taxon>
        <taxon>Multicrustacea</taxon>
        <taxon>Malacostraca</taxon>
        <taxon>Eumalacostraca</taxon>
        <taxon>Eucarida</taxon>
        <taxon>Euphausiacea</taxon>
        <taxon>Euphausiidae</taxon>
        <taxon>Meganyctiphanes</taxon>
    </lineage>
</organism>
<reference evidence="2 3" key="1">
    <citation type="submission" date="2024-05" db="EMBL/GenBank/DDBJ databases">
        <authorList>
            <person name="Wallberg A."/>
        </authorList>
    </citation>
    <scope>NUCLEOTIDE SEQUENCE [LARGE SCALE GENOMIC DNA]</scope>
</reference>
<evidence type="ECO:0000313" key="2">
    <source>
        <dbReference type="EMBL" id="CAL4184414.1"/>
    </source>
</evidence>
<feature type="region of interest" description="Disordered" evidence="1">
    <location>
        <begin position="1"/>
        <end position="32"/>
    </location>
</feature>
<comment type="caution">
    <text evidence="2">The sequence shown here is derived from an EMBL/GenBank/DDBJ whole genome shotgun (WGS) entry which is preliminary data.</text>
</comment>
<dbReference type="EMBL" id="CAXKWB010061758">
    <property type="protein sequence ID" value="CAL4184414.1"/>
    <property type="molecule type" value="Genomic_DNA"/>
</dbReference>
<evidence type="ECO:0000256" key="1">
    <source>
        <dbReference type="SAM" id="MobiDB-lite"/>
    </source>
</evidence>
<protein>
    <submittedName>
        <fullName evidence="2">Uncharacterized protein</fullName>
    </submittedName>
</protein>
<proteinExistence type="predicted"/>
<feature type="non-terminal residue" evidence="2">
    <location>
        <position position="1"/>
    </location>
</feature>
<sequence length="103" mass="10601">GGSHGPGGIASSGLRDRRVSGSCSNGAAAPSYRAKRSHLIGMSKNVLVVIALGRGGLLDPLSRILYVLEFTALNPAVIPVNFTDIGGVRVTPVMFAASRTARV</sequence>
<name>A0AAV2SEU2_MEGNR</name>
<accession>A0AAV2SEU2</accession>
<keyword evidence="3" id="KW-1185">Reference proteome</keyword>
<evidence type="ECO:0000313" key="3">
    <source>
        <dbReference type="Proteomes" id="UP001497623"/>
    </source>
</evidence>